<comment type="catalytic activity">
    <reaction evidence="1">
        <text>ATP + protein L-histidine = ADP + protein N-phospho-L-histidine.</text>
        <dbReference type="EC" id="2.7.13.3"/>
    </reaction>
</comment>
<keyword evidence="9" id="KW-1185">Reference proteome</keyword>
<gene>
    <name evidence="8" type="ORF">SAMN05192551_11043</name>
</gene>
<dbReference type="STRING" id="69895.SAMN05192551_11043"/>
<reference evidence="9" key="1">
    <citation type="submission" date="2016-10" db="EMBL/GenBank/DDBJ databases">
        <authorList>
            <person name="Varghese N."/>
            <person name="Submissions S."/>
        </authorList>
    </citation>
    <scope>NUCLEOTIDE SEQUENCE [LARGE SCALE GENOMIC DNA]</scope>
    <source>
        <strain evidence="9">Z-7934</strain>
    </source>
</reference>
<evidence type="ECO:0000259" key="7">
    <source>
        <dbReference type="PROSITE" id="PS50109"/>
    </source>
</evidence>
<name>A0A1I3GTR0_9FIRM</name>
<keyword evidence="5" id="KW-0902">Two-component regulatory system</keyword>
<evidence type="ECO:0000256" key="1">
    <source>
        <dbReference type="ARBA" id="ARBA00000085"/>
    </source>
</evidence>
<dbReference type="EC" id="2.7.13.3" evidence="2"/>
<keyword evidence="4 8" id="KW-0418">Kinase</keyword>
<dbReference type="Gene3D" id="3.30.565.10">
    <property type="entry name" value="Histidine kinase-like ATPase, C-terminal domain"/>
    <property type="match status" value="1"/>
</dbReference>
<keyword evidence="3" id="KW-0597">Phosphoprotein</keyword>
<dbReference type="InterPro" id="IPR036890">
    <property type="entry name" value="HATPase_C_sf"/>
</dbReference>
<feature type="transmembrane region" description="Helical" evidence="6">
    <location>
        <begin position="14"/>
        <end position="33"/>
    </location>
</feature>
<feature type="domain" description="Histidine kinase" evidence="7">
    <location>
        <begin position="210"/>
        <end position="441"/>
    </location>
</feature>
<sequence length="453" mass="51778">MKLFPRFQFNQENLFLKLSFLFIIVLFTVTNIVNFMNEYGNRLDQLEKEIESIVSLSETTLSSSLWTFDRGAITSMGNALKNNQHIVKVKISNMSEQEIFYHQVSADTIPEDLVVSRSSTIYYSSRPIGILTYHYTSFYIREELRQTLLRNLLQLLIILAFLWVIFVKTSRVIVKELEQRVEARTKELKAATDHIIQMDKMASLGEIVGGVAHEINTPLGVSLSSLSYITSIHQSTLQSLKDSTLTKNDLKNYFVEMEESLDILENNLNRSADLVQSFKQVSIDQKVNQPDSIHLNQYLEMIIKSLKHEYKNGNHQIDLLAEKEFMVQTYPGALSQIISNLIMNSIKHGFKGLQQGRITLKLDEDEHAVSILYHDNGRGISEEDQPKVFDMFYTTDRKGGGSGLGLSIVYNLVHYKLKGTLNFSSEPGQGVFFKISIPKELSIETDDHERKES</sequence>
<evidence type="ECO:0000256" key="6">
    <source>
        <dbReference type="SAM" id="Phobius"/>
    </source>
</evidence>
<dbReference type="RefSeq" id="WP_093373385.1">
    <property type="nucleotide sequence ID" value="NZ_FOQA01000010.1"/>
</dbReference>
<evidence type="ECO:0000256" key="2">
    <source>
        <dbReference type="ARBA" id="ARBA00012438"/>
    </source>
</evidence>
<proteinExistence type="predicted"/>
<dbReference type="Gene3D" id="1.10.287.130">
    <property type="match status" value="1"/>
</dbReference>
<dbReference type="PANTHER" id="PTHR43065:SF47">
    <property type="match status" value="1"/>
</dbReference>
<dbReference type="PROSITE" id="PS50109">
    <property type="entry name" value="HIS_KIN"/>
    <property type="match status" value="1"/>
</dbReference>
<evidence type="ECO:0000313" key="8">
    <source>
        <dbReference type="EMBL" id="SFI26783.1"/>
    </source>
</evidence>
<dbReference type="InterPro" id="IPR004358">
    <property type="entry name" value="Sig_transdc_His_kin-like_C"/>
</dbReference>
<dbReference type="Pfam" id="PF02518">
    <property type="entry name" value="HATPase_c"/>
    <property type="match status" value="1"/>
</dbReference>
<organism evidence="8 9">
    <name type="scientific">Tindallia magadiensis</name>
    <dbReference type="NCBI Taxonomy" id="69895"/>
    <lineage>
        <taxon>Bacteria</taxon>
        <taxon>Bacillati</taxon>
        <taxon>Bacillota</taxon>
        <taxon>Clostridia</taxon>
        <taxon>Peptostreptococcales</taxon>
        <taxon>Tindalliaceae</taxon>
        <taxon>Tindallia</taxon>
    </lineage>
</organism>
<keyword evidence="6" id="KW-1133">Transmembrane helix</keyword>
<dbReference type="SMART" id="SM00387">
    <property type="entry name" value="HATPase_c"/>
    <property type="match status" value="1"/>
</dbReference>
<keyword evidence="6" id="KW-0472">Membrane</keyword>
<protein>
    <recommendedName>
        <fullName evidence="2">histidine kinase</fullName>
        <ecNumber evidence="2">2.7.13.3</ecNumber>
    </recommendedName>
</protein>
<feature type="transmembrane region" description="Helical" evidence="6">
    <location>
        <begin position="148"/>
        <end position="166"/>
    </location>
</feature>
<keyword evidence="4 8" id="KW-0808">Transferase</keyword>
<evidence type="ECO:0000256" key="3">
    <source>
        <dbReference type="ARBA" id="ARBA00022553"/>
    </source>
</evidence>
<dbReference type="Proteomes" id="UP000199287">
    <property type="component" value="Unassembled WGS sequence"/>
</dbReference>
<dbReference type="EMBL" id="FOQA01000010">
    <property type="protein sequence ID" value="SFI26783.1"/>
    <property type="molecule type" value="Genomic_DNA"/>
</dbReference>
<dbReference type="CDD" id="cd00082">
    <property type="entry name" value="HisKA"/>
    <property type="match status" value="1"/>
</dbReference>
<accession>A0A1I3GTR0</accession>
<dbReference type="AlphaFoldDB" id="A0A1I3GTR0"/>
<dbReference type="PANTHER" id="PTHR43065">
    <property type="entry name" value="SENSOR HISTIDINE KINASE"/>
    <property type="match status" value="1"/>
</dbReference>
<evidence type="ECO:0000256" key="4">
    <source>
        <dbReference type="ARBA" id="ARBA00022777"/>
    </source>
</evidence>
<dbReference type="OrthoDB" id="9784397at2"/>
<dbReference type="GO" id="GO:0000155">
    <property type="term" value="F:phosphorelay sensor kinase activity"/>
    <property type="evidence" value="ECO:0007669"/>
    <property type="project" value="InterPro"/>
</dbReference>
<evidence type="ECO:0000256" key="5">
    <source>
        <dbReference type="ARBA" id="ARBA00023012"/>
    </source>
</evidence>
<evidence type="ECO:0000313" key="9">
    <source>
        <dbReference type="Proteomes" id="UP000199287"/>
    </source>
</evidence>
<dbReference type="InterPro" id="IPR005467">
    <property type="entry name" value="His_kinase_dom"/>
</dbReference>
<dbReference type="InterPro" id="IPR003594">
    <property type="entry name" value="HATPase_dom"/>
</dbReference>
<dbReference type="PRINTS" id="PR00344">
    <property type="entry name" value="BCTRLSENSOR"/>
</dbReference>
<dbReference type="InterPro" id="IPR003661">
    <property type="entry name" value="HisK_dim/P_dom"/>
</dbReference>
<keyword evidence="6" id="KW-0812">Transmembrane</keyword>
<dbReference type="SUPFAM" id="SSF55874">
    <property type="entry name" value="ATPase domain of HSP90 chaperone/DNA topoisomerase II/histidine kinase"/>
    <property type="match status" value="1"/>
</dbReference>